<reference evidence="1 2" key="1">
    <citation type="journal article" date="2013" name="MBio">
        <title>Genome sequencing of the plant pathogen Taphrina deformans, the causal agent of peach leaf curl.</title>
        <authorList>
            <person name="Cisse O.H."/>
            <person name="Almeida J.M.G.C.F."/>
            <person name="Fonseca A."/>
            <person name="Kumar A.A."/>
            <person name="Salojaervi J."/>
            <person name="Overmyer K."/>
            <person name="Hauser P.M."/>
            <person name="Pagni M."/>
        </authorList>
    </citation>
    <scope>NUCLEOTIDE SEQUENCE [LARGE SCALE GENOMIC DNA]</scope>
    <source>
        <strain evidence="2">PYCC 5710 / ATCC 11124 / CBS 356.35 / IMI 108563 / JCM 9778 / NBRC 8474</strain>
    </source>
</reference>
<proteinExistence type="predicted"/>
<accession>R4XAX1</accession>
<dbReference type="AlphaFoldDB" id="R4XAX1"/>
<dbReference type="Proteomes" id="UP000013776">
    <property type="component" value="Unassembled WGS sequence"/>
</dbReference>
<evidence type="ECO:0000313" key="1">
    <source>
        <dbReference type="EMBL" id="CCG83014.1"/>
    </source>
</evidence>
<name>R4XAX1_TAPDE</name>
<organism evidence="1 2">
    <name type="scientific">Taphrina deformans (strain PYCC 5710 / ATCC 11124 / CBS 356.35 / IMI 108563 / JCM 9778 / NBRC 8474)</name>
    <name type="common">Peach leaf curl fungus</name>
    <name type="synonym">Lalaria deformans</name>
    <dbReference type="NCBI Taxonomy" id="1097556"/>
    <lineage>
        <taxon>Eukaryota</taxon>
        <taxon>Fungi</taxon>
        <taxon>Dikarya</taxon>
        <taxon>Ascomycota</taxon>
        <taxon>Taphrinomycotina</taxon>
        <taxon>Taphrinomycetes</taxon>
        <taxon>Taphrinales</taxon>
        <taxon>Taphrinaceae</taxon>
        <taxon>Taphrina</taxon>
    </lineage>
</organism>
<keyword evidence="2" id="KW-1185">Reference proteome</keyword>
<dbReference type="EMBL" id="CAHR02000117">
    <property type="protein sequence ID" value="CCG83014.1"/>
    <property type="molecule type" value="Genomic_DNA"/>
</dbReference>
<gene>
    <name evidence="1" type="ORF">TAPDE_003153</name>
</gene>
<dbReference type="VEuPathDB" id="FungiDB:TAPDE_003153"/>
<evidence type="ECO:0000313" key="2">
    <source>
        <dbReference type="Proteomes" id="UP000013776"/>
    </source>
</evidence>
<sequence>MTKVNVAGIPRDDDTPVWDSRLMIDVGGWVGWFGDAEEGINFGAFCVLPAETDNGMLIDCGRLRGPDEPEDQYEVKSVKLHGDQDFLVCVMDSRVLVWRLQ</sequence>
<comment type="caution">
    <text evidence="1">The sequence shown here is derived from an EMBL/GenBank/DDBJ whole genome shotgun (WGS) entry which is preliminary data.</text>
</comment>
<protein>
    <submittedName>
        <fullName evidence="1">Uncharacterized protein</fullName>
    </submittedName>
</protein>